<dbReference type="InterPro" id="IPR043129">
    <property type="entry name" value="ATPase_NBD"/>
</dbReference>
<dbReference type="InterPro" id="IPR036390">
    <property type="entry name" value="WH_DNA-bd_sf"/>
</dbReference>
<dbReference type="RefSeq" id="WP_147578609.1">
    <property type="nucleotide sequence ID" value="NZ_CABKVV010000014.1"/>
</dbReference>
<keyword evidence="2" id="KW-1185">Reference proteome</keyword>
<protein>
    <submittedName>
        <fullName evidence="1">ROK family protein</fullName>
    </submittedName>
</protein>
<dbReference type="Proteomes" id="UP001524473">
    <property type="component" value="Unassembled WGS sequence"/>
</dbReference>
<proteinExistence type="predicted"/>
<accession>A0ABT1S3H6</accession>
<dbReference type="SUPFAM" id="SSF53067">
    <property type="entry name" value="Actin-like ATPase domain"/>
    <property type="match status" value="1"/>
</dbReference>
<sequence length="359" mass="39877">MKLQKANAPLLRKVNQSRIRQALWKLREATKYQLAQETGLSQMTVNNVLAGLQENGEAEEEGRMPSEGGRPSTLYRYRGSYGHALALYSFQDRGRSLVRLHVIDLLGNCVYQDNAWFNLLQPDSFGKMLEKAFQAVAGIRLIGFGLPGEAVGEEITLCDHKTLLGTELLQGCRKKYGVPAVFYNDINATVYGYYRRLFGEGNCSYPVSGIYFPRNFPPGMGLIVNGSPYLGHCSFAGEIGSLPFGTDWFALDYEDRDQVRSAVGDLLAIVCSVAAPGRCALYGDFFIPEDREPILERARTRLGGGYEVFAEILSSPEKDYELGIEELLLRALRRQLFGDPTDWAREAAGKAGNKEKIGC</sequence>
<gene>
    <name evidence="1" type="ORF">NE695_16330</name>
</gene>
<name>A0ABT1S3H6_9FIRM</name>
<dbReference type="EMBL" id="JANFZH010000051">
    <property type="protein sequence ID" value="MCQ4841479.1"/>
    <property type="molecule type" value="Genomic_DNA"/>
</dbReference>
<evidence type="ECO:0000313" key="1">
    <source>
        <dbReference type="EMBL" id="MCQ4841479.1"/>
    </source>
</evidence>
<organism evidence="1 2">
    <name type="scientific">Neglectibacter timonensis</name>
    <dbReference type="NCBI Taxonomy" id="1776382"/>
    <lineage>
        <taxon>Bacteria</taxon>
        <taxon>Bacillati</taxon>
        <taxon>Bacillota</taxon>
        <taxon>Clostridia</taxon>
        <taxon>Eubacteriales</taxon>
        <taxon>Oscillospiraceae</taxon>
        <taxon>Neglectibacter</taxon>
    </lineage>
</organism>
<dbReference type="Gene3D" id="3.30.420.40">
    <property type="match status" value="2"/>
</dbReference>
<dbReference type="Gene3D" id="1.10.10.10">
    <property type="entry name" value="Winged helix-like DNA-binding domain superfamily/Winged helix DNA-binding domain"/>
    <property type="match status" value="1"/>
</dbReference>
<dbReference type="GeneID" id="90533382"/>
<dbReference type="InterPro" id="IPR036388">
    <property type="entry name" value="WH-like_DNA-bd_sf"/>
</dbReference>
<comment type="caution">
    <text evidence="1">The sequence shown here is derived from an EMBL/GenBank/DDBJ whole genome shotgun (WGS) entry which is preliminary data.</text>
</comment>
<dbReference type="SUPFAM" id="SSF46785">
    <property type="entry name" value="Winged helix' DNA-binding domain"/>
    <property type="match status" value="1"/>
</dbReference>
<reference evidence="1 2" key="1">
    <citation type="submission" date="2022-06" db="EMBL/GenBank/DDBJ databases">
        <title>Isolation of gut microbiota from human fecal samples.</title>
        <authorList>
            <person name="Pamer E.G."/>
            <person name="Barat B."/>
            <person name="Waligurski E."/>
            <person name="Medina S."/>
            <person name="Paddock L."/>
            <person name="Mostad J."/>
        </authorList>
    </citation>
    <scope>NUCLEOTIDE SEQUENCE [LARGE SCALE GENOMIC DNA]</scope>
    <source>
        <strain evidence="1 2">DFI.9.73</strain>
    </source>
</reference>
<evidence type="ECO:0000313" key="2">
    <source>
        <dbReference type="Proteomes" id="UP001524473"/>
    </source>
</evidence>